<protein>
    <recommendedName>
        <fullName evidence="5">Transposase (putative) YhgA-like domain-containing protein</fullName>
    </recommendedName>
</protein>
<organism evidence="3 4">
    <name type="scientific">Coprobacillus cateniformis</name>
    <dbReference type="NCBI Taxonomy" id="100884"/>
    <lineage>
        <taxon>Bacteria</taxon>
        <taxon>Bacillati</taxon>
        <taxon>Bacillota</taxon>
        <taxon>Erysipelotrichia</taxon>
        <taxon>Erysipelotrichales</taxon>
        <taxon>Coprobacillaceae</taxon>
        <taxon>Coprobacillus</taxon>
    </lineage>
</organism>
<proteinExistence type="predicted"/>
<dbReference type="Pfam" id="PF04754">
    <property type="entry name" value="Transposase_31"/>
    <property type="match status" value="1"/>
</dbReference>
<reference evidence="3 4" key="1">
    <citation type="submission" date="2010-12" db="EMBL/GenBank/DDBJ databases">
        <title>The Genome Sequence of Coprobacillus sp. strain 29_1.</title>
        <authorList>
            <consortium name="The Broad Institute Genome Sequencing Platform"/>
            <person name="Earl A."/>
            <person name="Ward D."/>
            <person name="Feldgarden M."/>
            <person name="Gevers D."/>
            <person name="Daigneault M."/>
            <person name="Sibley C.D."/>
            <person name="White A."/>
            <person name="Strauss J."/>
            <person name="Allen-Vercoe E."/>
            <person name="Young S.K."/>
            <person name="Zeng Q."/>
            <person name="Gargeya S."/>
            <person name="Fitzgerald M."/>
            <person name="Haas B."/>
            <person name="Abouelleil A."/>
            <person name="Alvarado L."/>
            <person name="Arachchi H.M."/>
            <person name="Berlin A."/>
            <person name="Brown A."/>
            <person name="Chapman S.B."/>
            <person name="Chen Z."/>
            <person name="Dunbar C."/>
            <person name="Freedman E."/>
            <person name="Gearin G."/>
            <person name="Gellesch M."/>
            <person name="Goldberg J."/>
            <person name="Griggs A."/>
            <person name="Gujja S."/>
            <person name="Heilman E."/>
            <person name="Heiman D."/>
            <person name="Howarth C."/>
            <person name="Larson L."/>
            <person name="Lui A."/>
            <person name="MacDonald P.J.P."/>
            <person name="Mehta T."/>
            <person name="Montmayeur A."/>
            <person name="Murphy C."/>
            <person name="Neiman D."/>
            <person name="Pearson M."/>
            <person name="Priest M."/>
            <person name="Roberts A."/>
            <person name="Saif S."/>
            <person name="Shea T."/>
            <person name="Shenoy N."/>
            <person name="Sisk P."/>
            <person name="Stolte C."/>
            <person name="Sykes S."/>
            <person name="White J."/>
            <person name="Yandava C."/>
            <person name="Nusbaum C."/>
            <person name="Birren B."/>
        </authorList>
    </citation>
    <scope>NUCLEOTIDE SEQUENCE [LARGE SCALE GENOMIC DNA]</scope>
    <source>
        <strain evidence="3 4">29_1</strain>
    </source>
</reference>
<feature type="domain" description="Transposase (putative) YhgA-like" evidence="1">
    <location>
        <begin position="3"/>
        <end position="71"/>
    </location>
</feature>
<dbReference type="eggNOG" id="ENOG50345NJ">
    <property type="taxonomic scope" value="Bacteria"/>
</dbReference>
<dbReference type="AlphaFoldDB" id="E7G8D7"/>
<dbReference type="InterPro" id="IPR006842">
    <property type="entry name" value="Transposase_31"/>
</dbReference>
<dbReference type="Pfam" id="PF14261">
    <property type="entry name" value="DUF4351"/>
    <property type="match status" value="1"/>
</dbReference>
<gene>
    <name evidence="3" type="ORF">HMPREF9488_01025</name>
</gene>
<dbReference type="HOGENOM" id="CLU_096394_0_0_9"/>
<evidence type="ECO:0000313" key="4">
    <source>
        <dbReference type="Proteomes" id="UP000003157"/>
    </source>
</evidence>
<keyword evidence="4" id="KW-1185">Reference proteome</keyword>
<feature type="domain" description="DUF4351" evidence="2">
    <location>
        <begin position="144"/>
        <end position="197"/>
    </location>
</feature>
<name>E7G8D7_9FIRM</name>
<evidence type="ECO:0008006" key="5">
    <source>
        <dbReference type="Google" id="ProtNLM"/>
    </source>
</evidence>
<dbReference type="InterPro" id="IPR025587">
    <property type="entry name" value="DUF4351"/>
</dbReference>
<evidence type="ECO:0000259" key="2">
    <source>
        <dbReference type="Pfam" id="PF14261"/>
    </source>
</evidence>
<dbReference type="EMBL" id="ADKX01000017">
    <property type="protein sequence ID" value="EFW05649.1"/>
    <property type="molecule type" value="Genomic_DNA"/>
</dbReference>
<comment type="caution">
    <text evidence="3">The sequence shown here is derived from an EMBL/GenBank/DDBJ whole genome shotgun (WGS) entry which is preliminary data.</text>
</comment>
<evidence type="ECO:0000313" key="3">
    <source>
        <dbReference type="EMBL" id="EFW05649.1"/>
    </source>
</evidence>
<dbReference type="Proteomes" id="UP000003157">
    <property type="component" value="Unassembled WGS sequence"/>
</dbReference>
<sequence>MKLIPIITVVLYYGERKWSGPRTLLDMMELPEEMKGIMNDWNTHIIDVKELDASLLTDKDNRDLIEGLQMFYKWQGDLEFFKERKMSRDTAIVLASLVDKGEELLKIIRKEEKEEIDMCESIDNFRKKAVQEGITQGIERGITQGIEQGICLVIMKQLKKKLGYLSSEVVTMIENSSREQLEKLAVEIVSIKDENDILALLMS</sequence>
<accession>E7G8D7</accession>
<evidence type="ECO:0000259" key="1">
    <source>
        <dbReference type="Pfam" id="PF04754"/>
    </source>
</evidence>